<dbReference type="HOGENOM" id="CLU_2458654_0_0_1"/>
<evidence type="ECO:0000313" key="2">
    <source>
        <dbReference type="EnsemblPlants" id="OPUNC06G10930.1"/>
    </source>
</evidence>
<accession>A0A0E0LAL1</accession>
<feature type="compositionally biased region" description="Polar residues" evidence="1">
    <location>
        <begin position="63"/>
        <end position="76"/>
    </location>
</feature>
<reference evidence="2" key="2">
    <citation type="submission" date="2018-05" db="EMBL/GenBank/DDBJ databases">
        <title>OpunRS2 (Oryza punctata Reference Sequence Version 2).</title>
        <authorList>
            <person name="Zhang J."/>
            <person name="Kudrna D."/>
            <person name="Lee S."/>
            <person name="Talag J."/>
            <person name="Welchert J."/>
            <person name="Wing R.A."/>
        </authorList>
    </citation>
    <scope>NUCLEOTIDE SEQUENCE [LARGE SCALE GENOMIC DNA]</scope>
</reference>
<proteinExistence type="predicted"/>
<organism evidence="2">
    <name type="scientific">Oryza punctata</name>
    <name type="common">Red rice</name>
    <dbReference type="NCBI Taxonomy" id="4537"/>
    <lineage>
        <taxon>Eukaryota</taxon>
        <taxon>Viridiplantae</taxon>
        <taxon>Streptophyta</taxon>
        <taxon>Embryophyta</taxon>
        <taxon>Tracheophyta</taxon>
        <taxon>Spermatophyta</taxon>
        <taxon>Magnoliopsida</taxon>
        <taxon>Liliopsida</taxon>
        <taxon>Poales</taxon>
        <taxon>Poaceae</taxon>
        <taxon>BOP clade</taxon>
        <taxon>Oryzoideae</taxon>
        <taxon>Oryzeae</taxon>
        <taxon>Oryzinae</taxon>
        <taxon>Oryza</taxon>
    </lineage>
</organism>
<evidence type="ECO:0000256" key="1">
    <source>
        <dbReference type="SAM" id="MobiDB-lite"/>
    </source>
</evidence>
<keyword evidence="3" id="KW-1185">Reference proteome</keyword>
<reference evidence="2" key="1">
    <citation type="submission" date="2015-04" db="UniProtKB">
        <authorList>
            <consortium name="EnsemblPlants"/>
        </authorList>
    </citation>
    <scope>IDENTIFICATION</scope>
</reference>
<name>A0A0E0LAL1_ORYPU</name>
<sequence>MQGNFIGEWNPQAALTSRSTGQERHTASTLQRMFRPSARNAGRLISTRLDMVETSTEHLPRTPTASALANASSSGTGATGVRNDAHPRA</sequence>
<dbReference type="AlphaFoldDB" id="A0A0E0LAL1"/>
<feature type="region of interest" description="Disordered" evidence="1">
    <location>
        <begin position="54"/>
        <end position="89"/>
    </location>
</feature>
<dbReference type="Proteomes" id="UP000026962">
    <property type="component" value="Chromosome 6"/>
</dbReference>
<feature type="region of interest" description="Disordered" evidence="1">
    <location>
        <begin position="1"/>
        <end position="23"/>
    </location>
</feature>
<protein>
    <submittedName>
        <fullName evidence="2">Uncharacterized protein</fullName>
    </submittedName>
</protein>
<dbReference type="Gramene" id="OPUNC06G10930.1">
    <property type="protein sequence ID" value="OPUNC06G10930.1"/>
    <property type="gene ID" value="OPUNC06G10930"/>
</dbReference>
<evidence type="ECO:0000313" key="3">
    <source>
        <dbReference type="Proteomes" id="UP000026962"/>
    </source>
</evidence>
<dbReference type="EnsemblPlants" id="OPUNC06G10930.1">
    <property type="protein sequence ID" value="OPUNC06G10930.1"/>
    <property type="gene ID" value="OPUNC06G10930"/>
</dbReference>